<name>A0A9W7ZXE6_9FUNG</name>
<evidence type="ECO:0000256" key="2">
    <source>
        <dbReference type="SAM" id="MobiDB-lite"/>
    </source>
</evidence>
<evidence type="ECO:0000256" key="1">
    <source>
        <dbReference type="SAM" id="Coils"/>
    </source>
</evidence>
<keyword evidence="4" id="KW-1185">Reference proteome</keyword>
<accession>A0A9W7ZXE6</accession>
<reference evidence="3" key="1">
    <citation type="submission" date="2022-07" db="EMBL/GenBank/DDBJ databases">
        <title>Phylogenomic reconstructions and comparative analyses of Kickxellomycotina fungi.</title>
        <authorList>
            <person name="Reynolds N.K."/>
            <person name="Stajich J.E."/>
            <person name="Barry K."/>
            <person name="Grigoriev I.V."/>
            <person name="Crous P."/>
            <person name="Smith M.E."/>
        </authorList>
    </citation>
    <scope>NUCLEOTIDE SEQUENCE</scope>
    <source>
        <strain evidence="3">NBRC 100468</strain>
    </source>
</reference>
<dbReference type="EMBL" id="JANBPU010000156">
    <property type="protein sequence ID" value="KAJ1915229.1"/>
    <property type="molecule type" value="Genomic_DNA"/>
</dbReference>
<protein>
    <submittedName>
        <fullName evidence="3">Uncharacterized protein</fullName>
    </submittedName>
</protein>
<dbReference type="OrthoDB" id="5579028at2759"/>
<feature type="region of interest" description="Disordered" evidence="2">
    <location>
        <begin position="510"/>
        <end position="535"/>
    </location>
</feature>
<proteinExistence type="predicted"/>
<gene>
    <name evidence="3" type="ORF">H4219_004432</name>
</gene>
<feature type="compositionally biased region" description="Low complexity" evidence="2">
    <location>
        <begin position="45"/>
        <end position="61"/>
    </location>
</feature>
<organism evidence="3 4">
    <name type="scientific">Mycoemilia scoparia</name>
    <dbReference type="NCBI Taxonomy" id="417184"/>
    <lineage>
        <taxon>Eukaryota</taxon>
        <taxon>Fungi</taxon>
        <taxon>Fungi incertae sedis</taxon>
        <taxon>Zoopagomycota</taxon>
        <taxon>Kickxellomycotina</taxon>
        <taxon>Kickxellomycetes</taxon>
        <taxon>Kickxellales</taxon>
        <taxon>Kickxellaceae</taxon>
        <taxon>Mycoemilia</taxon>
    </lineage>
</organism>
<feature type="compositionally biased region" description="Basic and acidic residues" evidence="2">
    <location>
        <begin position="518"/>
        <end position="527"/>
    </location>
</feature>
<feature type="compositionally biased region" description="Polar residues" evidence="2">
    <location>
        <begin position="233"/>
        <end position="243"/>
    </location>
</feature>
<dbReference type="Proteomes" id="UP001150538">
    <property type="component" value="Unassembled WGS sequence"/>
</dbReference>
<comment type="caution">
    <text evidence="3">The sequence shown here is derived from an EMBL/GenBank/DDBJ whole genome shotgun (WGS) entry which is preliminary data.</text>
</comment>
<sequence length="747" mass="84458">MMESSEEPLALAQKFIDIIGPIYATSGLAENENKSMEISNKKTKAPSSSSSRSRATEQSKSTKQSSELVPSHYEWAFHSSVDKKGFLSWFTRHITTESNALTKNELKLLEKLDKREVMPNAYSHNSQKSSDSKQEQASIYTSELDLLERDEEIKQHLHKMTQYKDVFEHQKQDLSDQEHELLKELQVLESEEDDLRLQERHLDNNLNLISVSHDGLLEETAMEMKRMLDTIKSTAPSNPVSTQDGMNSDGNVDDDDGDGESQNGIYYYQLPDFLRQICELAQSYLDIIHTVVENQTNNINAYPTSWESKTPYGTKNIKELIDLATQEYNRLAITIPKAKVEQQNLQAQLIALEGYLKGAENIAPNELATIVERIAQSEDIIPDNNNNTNTNKEPLFELTPEFIKTLQKPTTTQISDQSISKDLDKLKKSIQDLVQIQKEMQDQGLTEIILQVAQVSIYQAIVNELLNIETEQLYQWQRLWTPIINNLSQRQNRIKNHEKILGTMMMTGRSSSGAVMDGSDKKDDPNEHTFTQPGDDILITVRQMLDIANETDNDNGDEFDEQNADEAPIPTNNGGMFASIRGIHQDAETLTQKVRDQEAKFFKLLDCHQSNAKTLQSLVGKIRSQCFGGIDVGTEAPPSFLPLSIWDTMVSMKSEANKLRKSVTKATMLDKQQSVDLDKLYTELFNIFYSEPIPATAPNHDSGLNLETGNTNTNTNKEPDAVPLADIKLKKWFEDIVNTKSNNSNKA</sequence>
<feature type="region of interest" description="Disordered" evidence="2">
    <location>
        <begin position="550"/>
        <end position="569"/>
    </location>
</feature>
<evidence type="ECO:0000313" key="3">
    <source>
        <dbReference type="EMBL" id="KAJ1915229.1"/>
    </source>
</evidence>
<feature type="region of interest" description="Disordered" evidence="2">
    <location>
        <begin position="29"/>
        <end position="65"/>
    </location>
</feature>
<feature type="region of interest" description="Disordered" evidence="2">
    <location>
        <begin position="699"/>
        <end position="719"/>
    </location>
</feature>
<dbReference type="AlphaFoldDB" id="A0A9W7ZXE6"/>
<evidence type="ECO:0000313" key="4">
    <source>
        <dbReference type="Proteomes" id="UP001150538"/>
    </source>
</evidence>
<feature type="coiled-coil region" evidence="1">
    <location>
        <begin position="171"/>
        <end position="205"/>
    </location>
</feature>
<keyword evidence="1" id="KW-0175">Coiled coil</keyword>
<feature type="region of interest" description="Disordered" evidence="2">
    <location>
        <begin position="233"/>
        <end position="260"/>
    </location>
</feature>
<feature type="compositionally biased region" description="Acidic residues" evidence="2">
    <location>
        <begin position="550"/>
        <end position="564"/>
    </location>
</feature>